<keyword evidence="6 11" id="KW-0418">Kinase</keyword>
<evidence type="ECO:0000256" key="6">
    <source>
        <dbReference type="ARBA" id="ARBA00022777"/>
    </source>
</evidence>
<evidence type="ECO:0000256" key="1">
    <source>
        <dbReference type="ARBA" id="ARBA00000085"/>
    </source>
</evidence>
<comment type="caution">
    <text evidence="11">The sequence shown here is derived from an EMBL/GenBank/DDBJ whole genome shotgun (WGS) entry which is preliminary data.</text>
</comment>
<name>A0A4R3YQS5_9FIRM</name>
<evidence type="ECO:0000256" key="2">
    <source>
        <dbReference type="ARBA" id="ARBA00012438"/>
    </source>
</evidence>
<keyword evidence="4" id="KW-0808">Transferase</keyword>
<dbReference type="Pfam" id="PF07730">
    <property type="entry name" value="HisKA_3"/>
    <property type="match status" value="1"/>
</dbReference>
<keyword evidence="5" id="KW-0547">Nucleotide-binding</keyword>
<keyword evidence="9" id="KW-1133">Transmembrane helix</keyword>
<feature type="transmembrane region" description="Helical" evidence="9">
    <location>
        <begin position="181"/>
        <end position="200"/>
    </location>
</feature>
<dbReference type="GeneID" id="98916040"/>
<dbReference type="PANTHER" id="PTHR24421:SF10">
    <property type="entry name" value="NITRATE_NITRITE SENSOR PROTEIN NARQ"/>
    <property type="match status" value="1"/>
</dbReference>
<dbReference type="SMART" id="SM00387">
    <property type="entry name" value="HATPase_c"/>
    <property type="match status" value="1"/>
</dbReference>
<keyword evidence="7" id="KW-0067">ATP-binding</keyword>
<dbReference type="InterPro" id="IPR011712">
    <property type="entry name" value="Sig_transdc_His_kin_sub3_dim/P"/>
</dbReference>
<feature type="transmembrane region" description="Helical" evidence="9">
    <location>
        <begin position="59"/>
        <end position="78"/>
    </location>
</feature>
<feature type="domain" description="Histidine kinase/HSP90-like ATPase" evidence="10">
    <location>
        <begin position="343"/>
        <end position="431"/>
    </location>
</feature>
<dbReference type="PANTHER" id="PTHR24421">
    <property type="entry name" value="NITRATE/NITRITE SENSOR PROTEIN NARX-RELATED"/>
    <property type="match status" value="1"/>
</dbReference>
<evidence type="ECO:0000313" key="12">
    <source>
        <dbReference type="Proteomes" id="UP000295515"/>
    </source>
</evidence>
<dbReference type="EC" id="2.7.13.3" evidence="2"/>
<keyword evidence="9" id="KW-0472">Membrane</keyword>
<reference evidence="11 12" key="1">
    <citation type="submission" date="2019-03" db="EMBL/GenBank/DDBJ databases">
        <title>Genomic Encyclopedia of Type Strains, Phase IV (KMG-IV): sequencing the most valuable type-strain genomes for metagenomic binning, comparative biology and taxonomic classification.</title>
        <authorList>
            <person name="Goeker M."/>
        </authorList>
    </citation>
    <scope>NUCLEOTIDE SEQUENCE [LARGE SCALE GENOMIC DNA]</scope>
    <source>
        <strain evidence="11 12">DSM 29487</strain>
    </source>
</reference>
<dbReference type="GO" id="GO:0046983">
    <property type="term" value="F:protein dimerization activity"/>
    <property type="evidence" value="ECO:0007669"/>
    <property type="project" value="InterPro"/>
</dbReference>
<evidence type="ECO:0000256" key="4">
    <source>
        <dbReference type="ARBA" id="ARBA00022679"/>
    </source>
</evidence>
<keyword evidence="9" id="KW-0812">Transmembrane</keyword>
<dbReference type="Gene3D" id="3.30.565.10">
    <property type="entry name" value="Histidine kinase-like ATPase, C-terminal domain"/>
    <property type="match status" value="1"/>
</dbReference>
<evidence type="ECO:0000256" key="5">
    <source>
        <dbReference type="ARBA" id="ARBA00022741"/>
    </source>
</evidence>
<dbReference type="InterPro" id="IPR050482">
    <property type="entry name" value="Sensor_HK_TwoCompSys"/>
</dbReference>
<proteinExistence type="predicted"/>
<dbReference type="SUPFAM" id="SSF55874">
    <property type="entry name" value="ATPase domain of HSP90 chaperone/DNA topoisomerase II/histidine kinase"/>
    <property type="match status" value="1"/>
</dbReference>
<feature type="transmembrane region" description="Helical" evidence="9">
    <location>
        <begin position="12"/>
        <end position="39"/>
    </location>
</feature>
<dbReference type="CDD" id="cd16917">
    <property type="entry name" value="HATPase_UhpB-NarQ-NarX-like"/>
    <property type="match status" value="1"/>
</dbReference>
<keyword evidence="3" id="KW-0597">Phosphoprotein</keyword>
<dbReference type="InterPro" id="IPR003594">
    <property type="entry name" value="HATPase_dom"/>
</dbReference>
<evidence type="ECO:0000256" key="9">
    <source>
        <dbReference type="SAM" id="Phobius"/>
    </source>
</evidence>
<sequence>MNRSYWQSLSSLRVFMILLNFIIIVFYGSVFLLATKYVIDYQMTRDFLDKINHIPHHPLVVFFGSILLFIILLSIMYYRQEHDIIQHKMNMILSFVELLICFGIIYLLYMGYNGIILLVFCNSIYHLKDDKTTKWILGAVILVYLISNYDVFSTVIPLTNPQAYFQIFNANIRGMLMIAKNVLETLNILLFIVYMILYIADQIQENENISKELDMIHQVNKELQNYAAVTEKIGENNERKRLAREIHDTLGHALTGIAAGVDACIAMIDINPQATKQQLQVVSKVVRQGIGDVRNSLNKLRPGALEAHGFKGAIESMIEEFMSVSDLDIVLDYRLEKVDFENTKEDILFRVIQESITNSLRHGGATHIEIIIYQEDYHLYLKIQDNGSGCEDIHYGFGLKQMQERVAVINGEVLYDGHNGFLTIIKIPMQRGENYD</sequence>
<evidence type="ECO:0000313" key="11">
    <source>
        <dbReference type="EMBL" id="TCV95285.1"/>
    </source>
</evidence>
<evidence type="ECO:0000256" key="3">
    <source>
        <dbReference type="ARBA" id="ARBA00022553"/>
    </source>
</evidence>
<dbReference type="GO" id="GO:0005524">
    <property type="term" value="F:ATP binding"/>
    <property type="evidence" value="ECO:0007669"/>
    <property type="project" value="UniProtKB-KW"/>
</dbReference>
<dbReference type="GO" id="GO:0016020">
    <property type="term" value="C:membrane"/>
    <property type="evidence" value="ECO:0007669"/>
    <property type="project" value="InterPro"/>
</dbReference>
<evidence type="ECO:0000259" key="10">
    <source>
        <dbReference type="SMART" id="SM00387"/>
    </source>
</evidence>
<protein>
    <recommendedName>
        <fullName evidence="2">histidine kinase</fullName>
        <ecNumber evidence="2">2.7.13.3</ecNumber>
    </recommendedName>
</protein>
<dbReference type="Proteomes" id="UP000295515">
    <property type="component" value="Unassembled WGS sequence"/>
</dbReference>
<dbReference type="EMBL" id="SMCQ01000018">
    <property type="protein sequence ID" value="TCV95285.1"/>
    <property type="molecule type" value="Genomic_DNA"/>
</dbReference>
<dbReference type="Gene3D" id="1.20.5.1930">
    <property type="match status" value="1"/>
</dbReference>
<feature type="transmembrane region" description="Helical" evidence="9">
    <location>
        <begin position="90"/>
        <end position="109"/>
    </location>
</feature>
<dbReference type="RefSeq" id="WP_066444430.1">
    <property type="nucleotide sequence ID" value="NZ_JANKBF010000016.1"/>
</dbReference>
<dbReference type="InterPro" id="IPR036890">
    <property type="entry name" value="HATPase_C_sf"/>
</dbReference>
<organism evidence="11 12">
    <name type="scientific">Longibaculum muris</name>
    <dbReference type="NCBI Taxonomy" id="1796628"/>
    <lineage>
        <taxon>Bacteria</taxon>
        <taxon>Bacillati</taxon>
        <taxon>Bacillota</taxon>
        <taxon>Erysipelotrichia</taxon>
        <taxon>Erysipelotrichales</taxon>
        <taxon>Coprobacillaceae</taxon>
        <taxon>Longibaculum</taxon>
    </lineage>
</organism>
<feature type="transmembrane region" description="Helical" evidence="9">
    <location>
        <begin position="135"/>
        <end position="160"/>
    </location>
</feature>
<dbReference type="AlphaFoldDB" id="A0A4R3YQS5"/>
<gene>
    <name evidence="11" type="ORF">EDD60_1183</name>
</gene>
<evidence type="ECO:0000256" key="8">
    <source>
        <dbReference type="ARBA" id="ARBA00023012"/>
    </source>
</evidence>
<accession>A0A4R3YQS5</accession>
<keyword evidence="12" id="KW-1185">Reference proteome</keyword>
<evidence type="ECO:0000256" key="7">
    <source>
        <dbReference type="ARBA" id="ARBA00022840"/>
    </source>
</evidence>
<dbReference type="Pfam" id="PF02518">
    <property type="entry name" value="HATPase_c"/>
    <property type="match status" value="1"/>
</dbReference>
<keyword evidence="8" id="KW-0902">Two-component regulatory system</keyword>
<dbReference type="GO" id="GO:0000155">
    <property type="term" value="F:phosphorelay sensor kinase activity"/>
    <property type="evidence" value="ECO:0007669"/>
    <property type="project" value="InterPro"/>
</dbReference>
<comment type="catalytic activity">
    <reaction evidence="1">
        <text>ATP + protein L-histidine = ADP + protein N-phospho-L-histidine.</text>
        <dbReference type="EC" id="2.7.13.3"/>
    </reaction>
</comment>